<evidence type="ECO:0000313" key="11">
    <source>
        <dbReference type="Proteomes" id="UP000515204"/>
    </source>
</evidence>
<evidence type="ECO:0000256" key="4">
    <source>
        <dbReference type="ARBA" id="ARBA00022692"/>
    </source>
</evidence>
<evidence type="ECO:0000256" key="7">
    <source>
        <dbReference type="ARBA" id="ARBA00023136"/>
    </source>
</evidence>
<reference evidence="12" key="1">
    <citation type="submission" date="2025-08" db="UniProtKB">
        <authorList>
            <consortium name="RefSeq"/>
        </authorList>
    </citation>
    <scope>IDENTIFICATION</scope>
</reference>
<keyword evidence="9" id="KW-0807">Transducer</keyword>
<dbReference type="RefSeq" id="XP_014478953.1">
    <property type="nucleotide sequence ID" value="XM_014623467.1"/>
</dbReference>
<name>A0A6P3XLZ1_DINQU</name>
<keyword evidence="2" id="KW-1003">Cell membrane</keyword>
<organism evidence="11 12">
    <name type="scientific">Dinoponera quadriceps</name>
    <name type="common">South American ant</name>
    <dbReference type="NCBI Taxonomy" id="609295"/>
    <lineage>
        <taxon>Eukaryota</taxon>
        <taxon>Metazoa</taxon>
        <taxon>Ecdysozoa</taxon>
        <taxon>Arthropoda</taxon>
        <taxon>Hexapoda</taxon>
        <taxon>Insecta</taxon>
        <taxon>Pterygota</taxon>
        <taxon>Neoptera</taxon>
        <taxon>Endopterygota</taxon>
        <taxon>Hymenoptera</taxon>
        <taxon>Apocrita</taxon>
        <taxon>Aculeata</taxon>
        <taxon>Formicoidea</taxon>
        <taxon>Formicidae</taxon>
        <taxon>Ponerinae</taxon>
        <taxon>Ponerini</taxon>
        <taxon>Dinoponera</taxon>
    </lineage>
</organism>
<dbReference type="KEGG" id="dqu:106746670"/>
<accession>A0A6P3XLZ1</accession>
<dbReference type="OrthoDB" id="7552777at2759"/>
<dbReference type="GO" id="GO:0005886">
    <property type="term" value="C:plasma membrane"/>
    <property type="evidence" value="ECO:0007669"/>
    <property type="project" value="UniProtKB-SubCell"/>
</dbReference>
<dbReference type="GO" id="GO:0007165">
    <property type="term" value="P:signal transduction"/>
    <property type="evidence" value="ECO:0007669"/>
    <property type="project" value="UniProtKB-KW"/>
</dbReference>
<evidence type="ECO:0000256" key="5">
    <source>
        <dbReference type="ARBA" id="ARBA00022725"/>
    </source>
</evidence>
<evidence type="ECO:0000256" key="10">
    <source>
        <dbReference type="SAM" id="Phobius"/>
    </source>
</evidence>
<dbReference type="Proteomes" id="UP000515204">
    <property type="component" value="Unplaced"/>
</dbReference>
<evidence type="ECO:0000256" key="2">
    <source>
        <dbReference type="ARBA" id="ARBA00022475"/>
    </source>
</evidence>
<proteinExistence type="predicted"/>
<dbReference type="AlphaFoldDB" id="A0A6P3XLZ1"/>
<dbReference type="GO" id="GO:0005549">
    <property type="term" value="F:odorant binding"/>
    <property type="evidence" value="ECO:0007669"/>
    <property type="project" value="InterPro"/>
</dbReference>
<keyword evidence="8" id="KW-0675">Receptor</keyword>
<evidence type="ECO:0000313" key="12">
    <source>
        <dbReference type="RefSeq" id="XP_014478953.1"/>
    </source>
</evidence>
<feature type="transmembrane region" description="Helical" evidence="10">
    <location>
        <begin position="167"/>
        <end position="192"/>
    </location>
</feature>
<sequence length="196" mass="22588">MIITYVVHVCGMFRIASYRIQRALSSDVLRKIGPKEGIKIHKEIIYAVDIHRKAMKYCELLLSSFEGMNMFLIVFGVLSLSLNLFRVFQIMSFGGDIDEFCMHFTYAFIDIVYMFLANYAAQEITNHNDHVFVTTYHVQWYAAPLHIQRMILFLLQRGTKTFTITIGGLLIGSMESFTSLISVSLSYFTVIYSTQN</sequence>
<comment type="subcellular location">
    <subcellularLocation>
        <location evidence="1">Cell membrane</location>
        <topology evidence="1">Multi-pass membrane protein</topology>
    </subcellularLocation>
</comment>
<feature type="transmembrane region" description="Helical" evidence="10">
    <location>
        <begin position="100"/>
        <end position="118"/>
    </location>
</feature>
<dbReference type="PANTHER" id="PTHR21137:SF35">
    <property type="entry name" value="ODORANT RECEPTOR 19A-RELATED"/>
    <property type="match status" value="1"/>
</dbReference>
<dbReference type="GeneID" id="106746670"/>
<protein>
    <submittedName>
        <fullName evidence="12">Uncharacterized protein LOC106746670</fullName>
    </submittedName>
</protein>
<keyword evidence="6 10" id="KW-1133">Transmembrane helix</keyword>
<evidence type="ECO:0000256" key="1">
    <source>
        <dbReference type="ARBA" id="ARBA00004651"/>
    </source>
</evidence>
<evidence type="ECO:0000256" key="6">
    <source>
        <dbReference type="ARBA" id="ARBA00022989"/>
    </source>
</evidence>
<feature type="transmembrane region" description="Helical" evidence="10">
    <location>
        <begin position="70"/>
        <end position="88"/>
    </location>
</feature>
<keyword evidence="4 10" id="KW-0812">Transmembrane</keyword>
<dbReference type="Pfam" id="PF02949">
    <property type="entry name" value="7tm_6"/>
    <property type="match status" value="1"/>
</dbReference>
<evidence type="ECO:0000256" key="3">
    <source>
        <dbReference type="ARBA" id="ARBA00022606"/>
    </source>
</evidence>
<dbReference type="PANTHER" id="PTHR21137">
    <property type="entry name" value="ODORANT RECEPTOR"/>
    <property type="match status" value="1"/>
</dbReference>
<evidence type="ECO:0000256" key="9">
    <source>
        <dbReference type="ARBA" id="ARBA00023224"/>
    </source>
</evidence>
<gene>
    <name evidence="12" type="primary">LOC106746670</name>
</gene>
<keyword evidence="5" id="KW-0552">Olfaction</keyword>
<keyword evidence="7 10" id="KW-0472">Membrane</keyword>
<keyword evidence="11" id="KW-1185">Reference proteome</keyword>
<evidence type="ECO:0000256" key="8">
    <source>
        <dbReference type="ARBA" id="ARBA00023170"/>
    </source>
</evidence>
<dbReference type="GO" id="GO:0004984">
    <property type="term" value="F:olfactory receptor activity"/>
    <property type="evidence" value="ECO:0007669"/>
    <property type="project" value="InterPro"/>
</dbReference>
<dbReference type="InterPro" id="IPR004117">
    <property type="entry name" value="7tm6_olfct_rcpt"/>
</dbReference>
<keyword evidence="3" id="KW-0716">Sensory transduction</keyword>